<feature type="compositionally biased region" description="Basic and acidic residues" evidence="1">
    <location>
        <begin position="82"/>
        <end position="91"/>
    </location>
</feature>
<dbReference type="AlphaFoldDB" id="A0A4R0IR60"/>
<protein>
    <submittedName>
        <fullName evidence="3">PRC-barrel domain containing protein</fullName>
    </submittedName>
</protein>
<dbReference type="SUPFAM" id="SSF50346">
    <property type="entry name" value="PRC-barrel domain"/>
    <property type="match status" value="1"/>
</dbReference>
<reference evidence="3 4" key="1">
    <citation type="submission" date="2019-02" db="EMBL/GenBank/DDBJ databases">
        <title>Kribbella capetownensis sp. nov. and Kribbella speibonae sp. nov., isolated from soil.</title>
        <authorList>
            <person name="Curtis S.M."/>
            <person name="Norton I."/>
            <person name="Everest G.J."/>
            <person name="Meyers P.R."/>
        </authorList>
    </citation>
    <scope>NUCLEOTIDE SEQUENCE [LARGE SCALE GENOMIC DNA]</scope>
    <source>
        <strain evidence="3 4">YM55</strain>
    </source>
</reference>
<gene>
    <name evidence="3" type="ORF">E0H92_26755</name>
</gene>
<organism evidence="3 4">
    <name type="scientific">Kribbella speibonae</name>
    <dbReference type="NCBI Taxonomy" id="1572660"/>
    <lineage>
        <taxon>Bacteria</taxon>
        <taxon>Bacillati</taxon>
        <taxon>Actinomycetota</taxon>
        <taxon>Actinomycetes</taxon>
        <taxon>Propionibacteriales</taxon>
        <taxon>Kribbellaceae</taxon>
        <taxon>Kribbella</taxon>
    </lineage>
</organism>
<dbReference type="Proteomes" id="UP000294225">
    <property type="component" value="Unassembled WGS sequence"/>
</dbReference>
<dbReference type="Gene3D" id="3.90.50.10">
    <property type="entry name" value="Photosynthetic Reaction Center, subunit H, domain 2"/>
    <property type="match status" value="1"/>
</dbReference>
<accession>A0A4R0IR60</accession>
<evidence type="ECO:0000259" key="2">
    <source>
        <dbReference type="Pfam" id="PF05239"/>
    </source>
</evidence>
<dbReference type="InterPro" id="IPR011033">
    <property type="entry name" value="PRC_barrel-like_sf"/>
</dbReference>
<proteinExistence type="predicted"/>
<dbReference type="EMBL" id="SJKC01000003">
    <property type="protein sequence ID" value="TCC36261.1"/>
    <property type="molecule type" value="Genomic_DNA"/>
</dbReference>
<evidence type="ECO:0000313" key="3">
    <source>
        <dbReference type="EMBL" id="TCC36261.1"/>
    </source>
</evidence>
<sequence>MSMFDPWNYRKDSGYSEGTDITGYKIAAVDGDIGKVDEATYDVGAASLVVDTGPWILGRKVLLPAGVVQRVDTEDEKVYVDRTKDQIKDSPEYDPSTGDYDDREYRERLGSYYGEYYDRGL</sequence>
<comment type="caution">
    <text evidence="3">The sequence shown here is derived from an EMBL/GenBank/DDBJ whole genome shotgun (WGS) entry which is preliminary data.</text>
</comment>
<evidence type="ECO:0000313" key="4">
    <source>
        <dbReference type="Proteomes" id="UP000294225"/>
    </source>
</evidence>
<dbReference type="GO" id="GO:0030077">
    <property type="term" value="C:plasma membrane light-harvesting complex"/>
    <property type="evidence" value="ECO:0007669"/>
    <property type="project" value="InterPro"/>
</dbReference>
<dbReference type="InterPro" id="IPR014747">
    <property type="entry name" value="Bac_photo_RC_H_C"/>
</dbReference>
<dbReference type="GO" id="GO:0019684">
    <property type="term" value="P:photosynthesis, light reaction"/>
    <property type="evidence" value="ECO:0007669"/>
    <property type="project" value="InterPro"/>
</dbReference>
<dbReference type="Pfam" id="PF05239">
    <property type="entry name" value="PRC"/>
    <property type="match status" value="1"/>
</dbReference>
<evidence type="ECO:0000256" key="1">
    <source>
        <dbReference type="SAM" id="MobiDB-lite"/>
    </source>
</evidence>
<name>A0A4R0IR60_9ACTN</name>
<dbReference type="RefSeq" id="WP_131498087.1">
    <property type="nucleotide sequence ID" value="NZ_SJKC01000003.1"/>
</dbReference>
<dbReference type="InterPro" id="IPR027275">
    <property type="entry name" value="PRC-brl_dom"/>
</dbReference>
<feature type="domain" description="PRC-barrel" evidence="2">
    <location>
        <begin position="17"/>
        <end position="86"/>
    </location>
</feature>
<feature type="region of interest" description="Disordered" evidence="1">
    <location>
        <begin position="82"/>
        <end position="102"/>
    </location>
</feature>